<dbReference type="Gene3D" id="3.90.1140.10">
    <property type="entry name" value="Cyclic phosphodiesterase"/>
    <property type="match status" value="1"/>
</dbReference>
<comment type="function">
    <text evidence="5">Phosphodiesterase responsible for the U6 snRNA 3' end processing. Acts as an exoribonuclease (RNase) responsible for trimming the poly(U) tract of the last nucleotides in the pre-U6 snRNA molecule, leading to the formation of mature U6 snRNA.</text>
</comment>
<name>A0A6A6C9X9_ZASCE</name>
<proteinExistence type="inferred from homology"/>
<dbReference type="Proteomes" id="UP000799537">
    <property type="component" value="Unassembled WGS sequence"/>
</dbReference>
<evidence type="ECO:0000256" key="5">
    <source>
        <dbReference type="HAMAP-Rule" id="MF_03040"/>
    </source>
</evidence>
<comment type="similarity">
    <text evidence="5">Belongs to the 2H phosphoesterase superfamily. USB1 family.</text>
</comment>
<dbReference type="GO" id="GO:1990838">
    <property type="term" value="F:poly(U)-specific exoribonuclease activity, producing 3' uridine cyclic phosphate ends"/>
    <property type="evidence" value="ECO:0007669"/>
    <property type="project" value="UniProtKB-UniRule"/>
</dbReference>
<dbReference type="OrthoDB" id="49151at2759"/>
<evidence type="ECO:0000313" key="7">
    <source>
        <dbReference type="EMBL" id="KAF2163997.1"/>
    </source>
</evidence>
<accession>A0A6A6C9X9</accession>
<feature type="region of interest" description="Disordered" evidence="6">
    <location>
        <begin position="1"/>
        <end position="43"/>
    </location>
</feature>
<dbReference type="Pfam" id="PF09749">
    <property type="entry name" value="HVSL"/>
    <property type="match status" value="1"/>
</dbReference>
<sequence>MALVDYSDSDSDDSNHPDSSLPPAKKRRVSGSDPKLPPLPPAFRDLYSSAVRTSTQDDPSLHGGRKRVTPHVAGNWPAHVYLEWNPEEEDYKLLRLAVRDVQHALENGLENVHSLLQNDLGVQLPLHVSLSRPLSLKTEQKNTFLNRLRAVTAETAVREFDLSPANLIWHPNEDATRWFLVLKLERTEGRELPRLLQACNRLAKDFGQPLLYEEDEPTRSKPLEAEQNVKDSEAFHVSIAWSLQPPTSQRLEKTVGLQQAVPADLRKRIGKTRIDFADVKVRVGQDVSSIALPKRRTP</sequence>
<dbReference type="PANTHER" id="PTHR13522:SF3">
    <property type="entry name" value="U6 SNRNA PHOSPHODIESTERASE 1"/>
    <property type="match status" value="1"/>
</dbReference>
<dbReference type="GO" id="GO:0005634">
    <property type="term" value="C:nucleus"/>
    <property type="evidence" value="ECO:0007669"/>
    <property type="project" value="UniProtKB-SubCell"/>
</dbReference>
<organism evidence="7 8">
    <name type="scientific">Zasmidium cellare ATCC 36951</name>
    <dbReference type="NCBI Taxonomy" id="1080233"/>
    <lineage>
        <taxon>Eukaryota</taxon>
        <taxon>Fungi</taxon>
        <taxon>Dikarya</taxon>
        <taxon>Ascomycota</taxon>
        <taxon>Pezizomycotina</taxon>
        <taxon>Dothideomycetes</taxon>
        <taxon>Dothideomycetidae</taxon>
        <taxon>Mycosphaerellales</taxon>
        <taxon>Mycosphaerellaceae</taxon>
        <taxon>Zasmidium</taxon>
    </lineage>
</organism>
<dbReference type="GO" id="GO:0034477">
    <property type="term" value="P:U6 snRNA 3'-end processing"/>
    <property type="evidence" value="ECO:0007669"/>
    <property type="project" value="UniProtKB-UniRule"/>
</dbReference>
<keyword evidence="8" id="KW-1185">Reference proteome</keyword>
<keyword evidence="2 5" id="KW-0378">Hydrolase</keyword>
<dbReference type="AlphaFoldDB" id="A0A6A6C9X9"/>
<keyword evidence="1 5" id="KW-0540">Nuclease</keyword>
<dbReference type="PANTHER" id="PTHR13522">
    <property type="entry name" value="U6 SNRNA PHOSPHODIESTERASE 1"/>
    <property type="match status" value="1"/>
</dbReference>
<gene>
    <name evidence="5" type="primary">USB1</name>
    <name evidence="7" type="ORF">M409DRAFT_68223</name>
</gene>
<evidence type="ECO:0000256" key="6">
    <source>
        <dbReference type="SAM" id="MobiDB-lite"/>
    </source>
</evidence>
<reference evidence="7" key="1">
    <citation type="journal article" date="2020" name="Stud. Mycol.">
        <title>101 Dothideomycetes genomes: a test case for predicting lifestyles and emergence of pathogens.</title>
        <authorList>
            <person name="Haridas S."/>
            <person name="Albert R."/>
            <person name="Binder M."/>
            <person name="Bloem J."/>
            <person name="Labutti K."/>
            <person name="Salamov A."/>
            <person name="Andreopoulos B."/>
            <person name="Baker S."/>
            <person name="Barry K."/>
            <person name="Bills G."/>
            <person name="Bluhm B."/>
            <person name="Cannon C."/>
            <person name="Castanera R."/>
            <person name="Culley D."/>
            <person name="Daum C."/>
            <person name="Ezra D."/>
            <person name="Gonzalez J."/>
            <person name="Henrissat B."/>
            <person name="Kuo A."/>
            <person name="Liang C."/>
            <person name="Lipzen A."/>
            <person name="Lutzoni F."/>
            <person name="Magnuson J."/>
            <person name="Mondo S."/>
            <person name="Nolan M."/>
            <person name="Ohm R."/>
            <person name="Pangilinan J."/>
            <person name="Park H.-J."/>
            <person name="Ramirez L."/>
            <person name="Alfaro M."/>
            <person name="Sun H."/>
            <person name="Tritt A."/>
            <person name="Yoshinaga Y."/>
            <person name="Zwiers L.-H."/>
            <person name="Turgeon B."/>
            <person name="Goodwin S."/>
            <person name="Spatafora J."/>
            <person name="Crous P."/>
            <person name="Grigoriev I."/>
        </authorList>
    </citation>
    <scope>NUCLEOTIDE SEQUENCE</scope>
    <source>
        <strain evidence="7">ATCC 36951</strain>
    </source>
</reference>
<comment type="subcellular location">
    <subcellularLocation>
        <location evidence="5">Nucleus</location>
    </subcellularLocation>
</comment>
<evidence type="ECO:0000256" key="2">
    <source>
        <dbReference type="ARBA" id="ARBA00022801"/>
    </source>
</evidence>
<evidence type="ECO:0000256" key="4">
    <source>
        <dbReference type="ARBA" id="ARBA00023242"/>
    </source>
</evidence>
<dbReference type="InterPro" id="IPR027521">
    <property type="entry name" value="Usb1"/>
</dbReference>
<evidence type="ECO:0000256" key="3">
    <source>
        <dbReference type="ARBA" id="ARBA00023239"/>
    </source>
</evidence>
<feature type="active site" description="Proton donor/acceptor" evidence="5">
    <location>
        <position position="127"/>
    </location>
</feature>
<dbReference type="HAMAP" id="MF_03040">
    <property type="entry name" value="USB1"/>
    <property type="match status" value="1"/>
</dbReference>
<protein>
    <recommendedName>
        <fullName evidence="5">U6 snRNA phosphodiesterase</fullName>
        <ecNumber evidence="5">3.1.4.-</ecNumber>
    </recommendedName>
</protein>
<keyword evidence="3" id="KW-0456">Lyase</keyword>
<evidence type="ECO:0000313" key="8">
    <source>
        <dbReference type="Proteomes" id="UP000799537"/>
    </source>
</evidence>
<dbReference type="EC" id="3.1.4.-" evidence="5"/>
<dbReference type="GO" id="GO:0016829">
    <property type="term" value="F:lyase activity"/>
    <property type="evidence" value="ECO:0007669"/>
    <property type="project" value="UniProtKB-KW"/>
</dbReference>
<keyword evidence="4 5" id="KW-0539">Nucleus</keyword>
<dbReference type="EMBL" id="ML993606">
    <property type="protein sequence ID" value="KAF2163997.1"/>
    <property type="molecule type" value="Genomic_DNA"/>
</dbReference>
<evidence type="ECO:0000256" key="1">
    <source>
        <dbReference type="ARBA" id="ARBA00022722"/>
    </source>
</evidence>
<feature type="active site" description="Proton donor/acceptor" evidence="5">
    <location>
        <position position="236"/>
    </location>
</feature>